<proteinExistence type="predicted"/>
<reference evidence="2" key="1">
    <citation type="submission" date="2023-03" db="EMBL/GenBank/DDBJ databases">
        <title>Massive genome expansion in bonnet fungi (Mycena s.s.) driven by repeated elements and novel gene families across ecological guilds.</title>
        <authorList>
            <consortium name="Lawrence Berkeley National Laboratory"/>
            <person name="Harder C.B."/>
            <person name="Miyauchi S."/>
            <person name="Viragh M."/>
            <person name="Kuo A."/>
            <person name="Thoen E."/>
            <person name="Andreopoulos B."/>
            <person name="Lu D."/>
            <person name="Skrede I."/>
            <person name="Drula E."/>
            <person name="Henrissat B."/>
            <person name="Morin E."/>
            <person name="Kohler A."/>
            <person name="Barry K."/>
            <person name="LaButti K."/>
            <person name="Morin E."/>
            <person name="Salamov A."/>
            <person name="Lipzen A."/>
            <person name="Mereny Z."/>
            <person name="Hegedus B."/>
            <person name="Baldrian P."/>
            <person name="Stursova M."/>
            <person name="Weitz H."/>
            <person name="Taylor A."/>
            <person name="Grigoriev I.V."/>
            <person name="Nagy L.G."/>
            <person name="Martin F."/>
            <person name="Kauserud H."/>
        </authorList>
    </citation>
    <scope>NUCLEOTIDE SEQUENCE</scope>
    <source>
        <strain evidence="2">9144</strain>
    </source>
</reference>
<evidence type="ECO:0000313" key="2">
    <source>
        <dbReference type="EMBL" id="KAJ7220707.1"/>
    </source>
</evidence>
<dbReference type="Proteomes" id="UP001219525">
    <property type="component" value="Unassembled WGS sequence"/>
</dbReference>
<keyword evidence="1" id="KW-0812">Transmembrane</keyword>
<protein>
    <submittedName>
        <fullName evidence="2">Uncharacterized protein</fullName>
    </submittedName>
</protein>
<feature type="transmembrane region" description="Helical" evidence="1">
    <location>
        <begin position="49"/>
        <end position="72"/>
    </location>
</feature>
<comment type="caution">
    <text evidence="2">The sequence shown here is derived from an EMBL/GenBank/DDBJ whole genome shotgun (WGS) entry which is preliminary data.</text>
</comment>
<feature type="transmembrane region" description="Helical" evidence="1">
    <location>
        <begin position="6"/>
        <end position="28"/>
    </location>
</feature>
<dbReference type="AlphaFoldDB" id="A0AAD6YIZ3"/>
<keyword evidence="1" id="KW-1133">Transmembrane helix</keyword>
<dbReference type="PANTHER" id="PTHR40465:SF1">
    <property type="entry name" value="DUF6534 DOMAIN-CONTAINING PROTEIN"/>
    <property type="match status" value="1"/>
</dbReference>
<feature type="transmembrane region" description="Helical" evidence="1">
    <location>
        <begin position="92"/>
        <end position="108"/>
    </location>
</feature>
<keyword evidence="1" id="KW-0472">Membrane</keyword>
<sequence>MSVPSAAYAHGPMLIGVMLNVLLLGVVVMQVHIYFKTYTHFDPRRLKSLVAFVFIANVLNTGFAVADLYLALINHFGDFQYLKMSTCPAHSLQGAVAGAVQMFFAWRVRVLTGKRMLGVITGLLALGQFNFDHFTVRA</sequence>
<accession>A0AAD6YIZ3</accession>
<organism evidence="2 3">
    <name type="scientific">Mycena pura</name>
    <dbReference type="NCBI Taxonomy" id="153505"/>
    <lineage>
        <taxon>Eukaryota</taxon>
        <taxon>Fungi</taxon>
        <taxon>Dikarya</taxon>
        <taxon>Basidiomycota</taxon>
        <taxon>Agaricomycotina</taxon>
        <taxon>Agaricomycetes</taxon>
        <taxon>Agaricomycetidae</taxon>
        <taxon>Agaricales</taxon>
        <taxon>Marasmiineae</taxon>
        <taxon>Mycenaceae</taxon>
        <taxon>Mycena</taxon>
    </lineage>
</organism>
<evidence type="ECO:0000313" key="3">
    <source>
        <dbReference type="Proteomes" id="UP001219525"/>
    </source>
</evidence>
<dbReference type="EMBL" id="JARJCW010000009">
    <property type="protein sequence ID" value="KAJ7220707.1"/>
    <property type="molecule type" value="Genomic_DNA"/>
</dbReference>
<dbReference type="PANTHER" id="PTHR40465">
    <property type="entry name" value="CHROMOSOME 1, WHOLE GENOME SHOTGUN SEQUENCE"/>
    <property type="match status" value="1"/>
</dbReference>
<gene>
    <name evidence="2" type="ORF">GGX14DRAFT_431798</name>
</gene>
<keyword evidence="3" id="KW-1185">Reference proteome</keyword>
<name>A0AAD6YIZ3_9AGAR</name>
<evidence type="ECO:0000256" key="1">
    <source>
        <dbReference type="SAM" id="Phobius"/>
    </source>
</evidence>